<keyword evidence="1" id="KW-0808">Transferase</keyword>
<keyword evidence="1" id="KW-0418">Kinase</keyword>
<dbReference type="GO" id="GO:0016301">
    <property type="term" value="F:kinase activity"/>
    <property type="evidence" value="ECO:0007669"/>
    <property type="project" value="UniProtKB-KW"/>
</dbReference>
<name>A0A8S5RTJ9_9CAUD</name>
<evidence type="ECO:0000313" key="1">
    <source>
        <dbReference type="EMBL" id="DAE92573.1"/>
    </source>
</evidence>
<dbReference type="EMBL" id="BK057803">
    <property type="protein sequence ID" value="DAE92573.1"/>
    <property type="molecule type" value="Genomic_DNA"/>
</dbReference>
<protein>
    <submittedName>
        <fullName evidence="1">Nucelotide kinase</fullName>
    </submittedName>
</protein>
<organism evidence="1">
    <name type="scientific">Siphoviridae sp. ctQjT5</name>
    <dbReference type="NCBI Taxonomy" id="2827572"/>
    <lineage>
        <taxon>Viruses</taxon>
        <taxon>Duplodnaviria</taxon>
        <taxon>Heunggongvirae</taxon>
        <taxon>Uroviricota</taxon>
        <taxon>Caudoviricetes</taxon>
    </lineage>
</organism>
<proteinExistence type="predicted"/>
<dbReference type="Pfam" id="PF11753">
    <property type="entry name" value="DUF3310"/>
    <property type="match status" value="1"/>
</dbReference>
<accession>A0A8S5RTJ9</accession>
<sequence length="100" mass="11267">MTMSDVSCTRKAPNGYMTTETVNHPAHYNHGGAECIDVARKMPFCLGNALKYVWRCGHKHDGTLEGARRKAAEDAEKAVWYLREYIKDVQSGDMDAFLEV</sequence>
<dbReference type="InterPro" id="IPR021739">
    <property type="entry name" value="SaV-like"/>
</dbReference>
<reference evidence="1" key="1">
    <citation type="journal article" date="2021" name="Proc. Natl. Acad. Sci. U.S.A.">
        <title>A Catalog of Tens of Thousands of Viruses from Human Metagenomes Reveals Hidden Associations with Chronic Diseases.</title>
        <authorList>
            <person name="Tisza M.J."/>
            <person name="Buck C.B."/>
        </authorList>
    </citation>
    <scope>NUCLEOTIDE SEQUENCE</scope>
    <source>
        <strain evidence="1">CtQjT5</strain>
    </source>
</reference>